<dbReference type="Gene3D" id="2.30.30.40">
    <property type="entry name" value="SH3 Domains"/>
    <property type="match status" value="1"/>
</dbReference>
<feature type="signal peptide" evidence="2">
    <location>
        <begin position="1"/>
        <end position="22"/>
    </location>
</feature>
<dbReference type="SUPFAM" id="SSF52096">
    <property type="entry name" value="ClpP/crotonase"/>
    <property type="match status" value="1"/>
</dbReference>
<evidence type="ECO:0000313" key="4">
    <source>
        <dbReference type="Proteomes" id="UP000219331"/>
    </source>
</evidence>
<dbReference type="RefSeq" id="WP_141402548.1">
    <property type="nucleotide sequence ID" value="NZ_OBML01000002.1"/>
</dbReference>
<dbReference type="OrthoDB" id="1522627at2"/>
<sequence>MKFFLSFAVFFSFLIVLPPARADLDFVAGETDDGLRYIVVTERFDFNDDLRPFQELAERKSTQVVSFQSKGGSTFKAMELGRLIRKLGLTTLQPRELDCASACALAFMGGIERAASPGALGFHQSSFSDDADFDVSTAVSMIQRAMADVVVYMQEMGIDPSLLQIALKTRPDDMSYLSGEEMARYGVTTQSKAGSAPKRSEAKTFPRQPRSPAAKQTSPLGFADHSRLPEARTGEVRHAEGFVLLRHAPSASAAAIARLPNNYRIQIMESSDRWYRVKTEFGLGHLHHTWVRVDQFDATPGMQRLIQIKSFSNAPEAFEFASAFPLPVSVFLATNGWYAITLVEALDLASALEKTRRLKRIGSIPEDSFVTLGNTYARRVCCNN</sequence>
<dbReference type="Proteomes" id="UP000219331">
    <property type="component" value="Unassembled WGS sequence"/>
</dbReference>
<keyword evidence="2" id="KW-0732">Signal</keyword>
<feature type="chain" id="PRO_5012357442" description="SH3 domain-containing protein" evidence="2">
    <location>
        <begin position="23"/>
        <end position="384"/>
    </location>
</feature>
<evidence type="ECO:0000313" key="3">
    <source>
        <dbReference type="EMBL" id="SOB96409.1"/>
    </source>
</evidence>
<evidence type="ECO:0008006" key="5">
    <source>
        <dbReference type="Google" id="ProtNLM"/>
    </source>
</evidence>
<evidence type="ECO:0000256" key="2">
    <source>
        <dbReference type="SAM" id="SignalP"/>
    </source>
</evidence>
<organism evidence="3 4">
    <name type="scientific">Stappia indica</name>
    <dbReference type="NCBI Taxonomy" id="538381"/>
    <lineage>
        <taxon>Bacteria</taxon>
        <taxon>Pseudomonadati</taxon>
        <taxon>Pseudomonadota</taxon>
        <taxon>Alphaproteobacteria</taxon>
        <taxon>Hyphomicrobiales</taxon>
        <taxon>Stappiaceae</taxon>
        <taxon>Stappia</taxon>
    </lineage>
</organism>
<proteinExistence type="predicted"/>
<reference evidence="3 4" key="1">
    <citation type="submission" date="2017-08" db="EMBL/GenBank/DDBJ databases">
        <authorList>
            <person name="de Groot N.N."/>
        </authorList>
    </citation>
    <scope>NUCLEOTIDE SEQUENCE [LARGE SCALE GENOMIC DNA]</scope>
    <source>
        <strain evidence="3 4">USBA 352</strain>
    </source>
</reference>
<keyword evidence="4" id="KW-1185">Reference proteome</keyword>
<dbReference type="EMBL" id="OBML01000002">
    <property type="protein sequence ID" value="SOB96409.1"/>
    <property type="molecule type" value="Genomic_DNA"/>
</dbReference>
<feature type="region of interest" description="Disordered" evidence="1">
    <location>
        <begin position="188"/>
        <end position="228"/>
    </location>
</feature>
<protein>
    <recommendedName>
        <fullName evidence="5">SH3 domain-containing protein</fullName>
    </recommendedName>
</protein>
<dbReference type="InterPro" id="IPR029045">
    <property type="entry name" value="ClpP/crotonase-like_dom_sf"/>
</dbReference>
<accession>A0A285RRS7</accession>
<dbReference type="Gene3D" id="3.90.226.10">
    <property type="entry name" value="2-enoyl-CoA Hydratase, Chain A, domain 1"/>
    <property type="match status" value="1"/>
</dbReference>
<name>A0A285RRS7_9HYPH</name>
<evidence type="ECO:0000256" key="1">
    <source>
        <dbReference type="SAM" id="MobiDB-lite"/>
    </source>
</evidence>
<dbReference type="AlphaFoldDB" id="A0A285RRS7"/>
<gene>
    <name evidence="3" type="ORF">SAMN05421512_102191</name>
</gene>